<feature type="non-terminal residue" evidence="1">
    <location>
        <position position="358"/>
    </location>
</feature>
<accession>A0A0F9AV73</accession>
<sequence>MDIKFESRYRIDIDLAEKFKSYKIAVLFNMIPVKRGDSKIKKYFCKTILPNTINLSLEIHHIQNDLFSILDFYFLRLELYSSNIEVDYLKIINYYYDKKQQLFKFLVSILEKKTNENQKLIDLLRVRYDKLPIIYFNILYYRLLSKEKILDLKKKYSITKEIYTSEVFELYIDLQGRVSLYINKKNTVRSGSNTKILFTRIFLFRIITWLTQKKPDEYIDLLYEFEEFFNYMIRNTRLCSLYETLNNQRNFNIKIKKKIEFKLPETTLIRIFIQNMAKLQRSKRTYKEEEDKYTFNLSLLLNGSLNKFNYRSNTKELTGKTQKIDTKHSNLGGIGEADLIIYNERNEMCHIGEALILK</sequence>
<evidence type="ECO:0000313" key="1">
    <source>
        <dbReference type="EMBL" id="KKL05487.1"/>
    </source>
</evidence>
<dbReference type="EMBL" id="LAZR01044095">
    <property type="protein sequence ID" value="KKL05487.1"/>
    <property type="molecule type" value="Genomic_DNA"/>
</dbReference>
<proteinExistence type="predicted"/>
<gene>
    <name evidence="1" type="ORF">LCGC14_2605550</name>
</gene>
<comment type="caution">
    <text evidence="1">The sequence shown here is derived from an EMBL/GenBank/DDBJ whole genome shotgun (WGS) entry which is preliminary data.</text>
</comment>
<protein>
    <submittedName>
        <fullName evidence="1">Uncharacterized protein</fullName>
    </submittedName>
</protein>
<organism evidence="1">
    <name type="scientific">marine sediment metagenome</name>
    <dbReference type="NCBI Taxonomy" id="412755"/>
    <lineage>
        <taxon>unclassified sequences</taxon>
        <taxon>metagenomes</taxon>
        <taxon>ecological metagenomes</taxon>
    </lineage>
</organism>
<name>A0A0F9AV73_9ZZZZ</name>
<reference evidence="1" key="1">
    <citation type="journal article" date="2015" name="Nature">
        <title>Complex archaea that bridge the gap between prokaryotes and eukaryotes.</title>
        <authorList>
            <person name="Spang A."/>
            <person name="Saw J.H."/>
            <person name="Jorgensen S.L."/>
            <person name="Zaremba-Niedzwiedzka K."/>
            <person name="Martijn J."/>
            <person name="Lind A.E."/>
            <person name="van Eijk R."/>
            <person name="Schleper C."/>
            <person name="Guy L."/>
            <person name="Ettema T.J."/>
        </authorList>
    </citation>
    <scope>NUCLEOTIDE SEQUENCE</scope>
</reference>
<dbReference type="AlphaFoldDB" id="A0A0F9AV73"/>